<dbReference type="KEGG" id="ctae:BGI42_15700"/>
<dbReference type="AlphaFoldDB" id="A0A1D7XPT5"/>
<dbReference type="PANTHER" id="PTHR46331:SF2">
    <property type="entry name" value="VALACYCLOVIR HYDROLASE"/>
    <property type="match status" value="1"/>
</dbReference>
<keyword evidence="2" id="KW-0378">Hydrolase</keyword>
<feature type="domain" description="AB hydrolase-1" evidence="1">
    <location>
        <begin position="20"/>
        <end position="120"/>
    </location>
</feature>
<organism evidence="2 3">
    <name type="scientific">Clostridium taeniosporum</name>
    <dbReference type="NCBI Taxonomy" id="394958"/>
    <lineage>
        <taxon>Bacteria</taxon>
        <taxon>Bacillati</taxon>
        <taxon>Bacillota</taxon>
        <taxon>Clostridia</taxon>
        <taxon>Eubacteriales</taxon>
        <taxon>Clostridiaceae</taxon>
        <taxon>Clostridium</taxon>
    </lineage>
</organism>
<dbReference type="InterPro" id="IPR029058">
    <property type="entry name" value="AB_hydrolase_fold"/>
</dbReference>
<dbReference type="Pfam" id="PF00561">
    <property type="entry name" value="Abhydrolase_1"/>
    <property type="match status" value="1"/>
</dbReference>
<dbReference type="EMBL" id="CP017256">
    <property type="protein sequence ID" value="AOR25179.1"/>
    <property type="molecule type" value="Genomic_DNA"/>
</dbReference>
<geneLocation type="plasmid" evidence="3">
    <name>pct3</name>
</geneLocation>
<keyword evidence="3" id="KW-1185">Reference proteome</keyword>
<accession>A0A1D7XPT5</accession>
<keyword evidence="2" id="KW-0614">Plasmid</keyword>
<dbReference type="Gene3D" id="3.40.50.1820">
    <property type="entry name" value="alpha/beta hydrolase"/>
    <property type="match status" value="1"/>
</dbReference>
<reference evidence="3" key="1">
    <citation type="submission" date="2016-09" db="EMBL/GenBank/DDBJ databases">
        <title>Genomics of Clostridium taeniosporum, an organism which forms endospores with ribbon-like appendages.</title>
        <authorList>
            <person name="Walker J.R."/>
        </authorList>
    </citation>
    <scope>NUCLEOTIDE SEQUENCE [LARGE SCALE GENOMIC DNA]</scope>
    <source>
        <strain evidence="3">1/k</strain>
        <plasmid evidence="3">Plasmid pct3</plasmid>
    </source>
</reference>
<gene>
    <name evidence="2" type="ORF">BGI42_15700</name>
</gene>
<dbReference type="Proteomes" id="UP000094652">
    <property type="component" value="Plasmid pCt3"/>
</dbReference>
<sequence>MSYFKYKNFNIYYKVYGEGKPLVIIHGDTASSKMFIPELKFYSKNFKVILLDLVGQGKSQRVNDLPLNYWNFNAMLVIELCKYIGISDVNLLGTSGGAIIALNAVLEEPALFNKIIVDSFMGENLSYEFAKKILYDRKIAKSKLSSKLFWFMMHGFDWKNVIDQNTNLIINFSSNRGNFFDCNLSNIKNDTLITGSLKDDLIPNIESILKSINLKIENSKLIIFKNGNHPAMFSNKKEFRNLVLNFLN</sequence>
<dbReference type="OrthoDB" id="9775557at2"/>
<name>A0A1D7XPT5_9CLOT</name>
<dbReference type="InterPro" id="IPR000073">
    <property type="entry name" value="AB_hydrolase_1"/>
</dbReference>
<evidence type="ECO:0000313" key="2">
    <source>
        <dbReference type="EMBL" id="AOR25179.1"/>
    </source>
</evidence>
<dbReference type="RefSeq" id="WP_069681295.1">
    <property type="nucleotide sequence ID" value="NZ_CP017256.2"/>
</dbReference>
<evidence type="ECO:0000313" key="3">
    <source>
        <dbReference type="Proteomes" id="UP000094652"/>
    </source>
</evidence>
<evidence type="ECO:0000259" key="1">
    <source>
        <dbReference type="Pfam" id="PF00561"/>
    </source>
</evidence>
<proteinExistence type="predicted"/>
<dbReference type="GO" id="GO:0017171">
    <property type="term" value="F:serine hydrolase activity"/>
    <property type="evidence" value="ECO:0007669"/>
    <property type="project" value="TreeGrafter"/>
</dbReference>
<dbReference type="PANTHER" id="PTHR46331">
    <property type="entry name" value="VALACYCLOVIR HYDROLASE"/>
    <property type="match status" value="1"/>
</dbReference>
<protein>
    <submittedName>
        <fullName evidence="2">Alpha/beta hydrolase</fullName>
    </submittedName>
</protein>
<dbReference type="SUPFAM" id="SSF53474">
    <property type="entry name" value="alpha/beta-Hydrolases"/>
    <property type="match status" value="1"/>
</dbReference>